<dbReference type="OrthoDB" id="9799531at2"/>
<evidence type="ECO:0000313" key="2">
    <source>
        <dbReference type="Proteomes" id="UP000320314"/>
    </source>
</evidence>
<name>A0A506U2J5_9HYPH</name>
<accession>A0A506U2J5</accession>
<dbReference type="InterPro" id="IPR038301">
    <property type="entry name" value="AraC-like_sf"/>
</dbReference>
<dbReference type="Pfam" id="PF07323">
    <property type="entry name" value="DUF1465"/>
    <property type="match status" value="1"/>
</dbReference>
<evidence type="ECO:0000313" key="1">
    <source>
        <dbReference type="EMBL" id="TPW27596.1"/>
    </source>
</evidence>
<protein>
    <submittedName>
        <fullName evidence="1">DUF1465 family protein</fullName>
    </submittedName>
</protein>
<reference evidence="1 2" key="1">
    <citation type="submission" date="2019-06" db="EMBL/GenBank/DDBJ databases">
        <authorList>
            <person name="Li M."/>
        </authorList>
    </citation>
    <scope>NUCLEOTIDE SEQUENCE [LARGE SCALE GENOMIC DNA]</scope>
    <source>
        <strain evidence="1 2">BGMRC6574</strain>
    </source>
</reference>
<dbReference type="EMBL" id="VHLH01000020">
    <property type="protein sequence ID" value="TPW27596.1"/>
    <property type="molecule type" value="Genomic_DNA"/>
</dbReference>
<dbReference type="AlphaFoldDB" id="A0A506U2J5"/>
<organism evidence="1 2">
    <name type="scientific">Pararhizobium mangrovi</name>
    <dbReference type="NCBI Taxonomy" id="2590452"/>
    <lineage>
        <taxon>Bacteria</taxon>
        <taxon>Pseudomonadati</taxon>
        <taxon>Pseudomonadota</taxon>
        <taxon>Alphaproteobacteria</taxon>
        <taxon>Hyphomicrobiales</taxon>
        <taxon>Rhizobiaceae</taxon>
        <taxon>Rhizobium/Agrobacterium group</taxon>
        <taxon>Pararhizobium</taxon>
    </lineage>
</organism>
<gene>
    <name evidence="1" type="ORF">FJU11_11470</name>
</gene>
<dbReference type="Gene3D" id="1.10.8.930">
    <property type="entry name" value="Protein of unknown function DUF1465"/>
    <property type="match status" value="1"/>
</dbReference>
<dbReference type="InterPro" id="IPR010848">
    <property type="entry name" value="DUF1465"/>
</dbReference>
<sequence length="173" mass="19446">MPEASSNTVRFADHVAVAAPFKALYSEGMSLVEETATYLDGEGRDESKSLPRIASVLYSAESMRLTTRLMQLASWLLLQRAVNNGEMTREQVLDEKKKVRLDSFSVDRSAAGWDDLPAVFKDLVERSFRLQNRVAMLDREIYRGETETRLPEPDGTCSVHAQQSLLQTAFSAR</sequence>
<proteinExistence type="predicted"/>
<dbReference type="Proteomes" id="UP000320314">
    <property type="component" value="Unassembled WGS sequence"/>
</dbReference>
<keyword evidence="2" id="KW-1185">Reference proteome</keyword>
<dbReference type="RefSeq" id="WP_141167189.1">
    <property type="nucleotide sequence ID" value="NZ_VHLH01000020.1"/>
</dbReference>
<comment type="caution">
    <text evidence="1">The sequence shown here is derived from an EMBL/GenBank/DDBJ whole genome shotgun (WGS) entry which is preliminary data.</text>
</comment>